<dbReference type="EMBL" id="PFPO01000071">
    <property type="protein sequence ID" value="PIZ98718.1"/>
    <property type="molecule type" value="Genomic_DNA"/>
</dbReference>
<evidence type="ECO:0000313" key="1">
    <source>
        <dbReference type="EMBL" id="PIZ98718.1"/>
    </source>
</evidence>
<sequence length="166" mass="19697">MQKTVLFWSNFSLWDWTLGLLMKIFWEPVSLKRSHFWHWHKQNSTFLDSDYAYISVLPDPTVKDRGNWWQNFWQTNFGWQKVVVVATVDPNDYYQVAFSTAASNYQDVKLCSLVIRGRVALLVGPTKTRFYAIDYSYRDMIVKQLPLRIDFITKKTELSKQGIKLI</sequence>
<evidence type="ECO:0000313" key="2">
    <source>
        <dbReference type="Proteomes" id="UP000230405"/>
    </source>
</evidence>
<organism evidence="1 2">
    <name type="scientific">Candidatus Komeilibacteria bacterium CG_4_10_14_0_2_um_filter_37_10</name>
    <dbReference type="NCBI Taxonomy" id="1974470"/>
    <lineage>
        <taxon>Bacteria</taxon>
        <taxon>Candidatus Komeiliibacteriota</taxon>
    </lineage>
</organism>
<reference evidence="2" key="1">
    <citation type="submission" date="2017-09" db="EMBL/GenBank/DDBJ databases">
        <title>Depth-based differentiation of microbial function through sediment-hosted aquifers and enrichment of novel symbionts in the deep terrestrial subsurface.</title>
        <authorList>
            <person name="Probst A.J."/>
            <person name="Ladd B."/>
            <person name="Jarett J.K."/>
            <person name="Geller-Mcgrath D.E."/>
            <person name="Sieber C.M.K."/>
            <person name="Emerson J.B."/>
            <person name="Anantharaman K."/>
            <person name="Thomas B.C."/>
            <person name="Malmstrom R."/>
            <person name="Stieglmeier M."/>
            <person name="Klingl A."/>
            <person name="Woyke T."/>
            <person name="Ryan C.M."/>
            <person name="Banfield J.F."/>
        </authorList>
    </citation>
    <scope>NUCLEOTIDE SEQUENCE [LARGE SCALE GENOMIC DNA]</scope>
</reference>
<dbReference type="Proteomes" id="UP000230405">
    <property type="component" value="Unassembled WGS sequence"/>
</dbReference>
<accession>A0A2M7VDZ9</accession>
<gene>
    <name evidence="1" type="ORF">COX77_03585</name>
</gene>
<dbReference type="AlphaFoldDB" id="A0A2M7VDZ9"/>
<proteinExistence type="predicted"/>
<name>A0A2M7VDZ9_9BACT</name>
<protein>
    <submittedName>
        <fullName evidence="1">Uncharacterized protein</fullName>
    </submittedName>
</protein>
<comment type="caution">
    <text evidence="1">The sequence shown here is derived from an EMBL/GenBank/DDBJ whole genome shotgun (WGS) entry which is preliminary data.</text>
</comment>